<evidence type="ECO:0000256" key="1">
    <source>
        <dbReference type="SAM" id="SignalP"/>
    </source>
</evidence>
<dbReference type="EMBL" id="GBRH01214388">
    <property type="protein sequence ID" value="JAD83507.1"/>
    <property type="molecule type" value="Transcribed_RNA"/>
</dbReference>
<feature type="chain" id="PRO_5002063867" evidence="1">
    <location>
        <begin position="21"/>
        <end position="76"/>
    </location>
</feature>
<protein>
    <submittedName>
        <fullName evidence="2">Uncharacterized protein</fullName>
    </submittedName>
</protein>
<name>A0A0A9DIB6_ARUDO</name>
<proteinExistence type="predicted"/>
<keyword evidence="1" id="KW-0732">Signal</keyword>
<reference evidence="2" key="1">
    <citation type="submission" date="2014-09" db="EMBL/GenBank/DDBJ databases">
        <authorList>
            <person name="Magalhaes I.L.F."/>
            <person name="Oliveira U."/>
            <person name="Santos F.R."/>
            <person name="Vidigal T.H.D.A."/>
            <person name="Brescovit A.D."/>
            <person name="Santos A.J."/>
        </authorList>
    </citation>
    <scope>NUCLEOTIDE SEQUENCE</scope>
    <source>
        <tissue evidence="2">Shoot tissue taken approximately 20 cm above the soil surface</tissue>
    </source>
</reference>
<feature type="signal peptide" evidence="1">
    <location>
        <begin position="1"/>
        <end position="20"/>
    </location>
</feature>
<accession>A0A0A9DIB6</accession>
<sequence>MFALMLFLLKSITILFGSWGGKHLMWHWNVLFNHIRIWLSLARRLLCQNLPFLILQSRYAMLCRQGLKKINIMGLS</sequence>
<dbReference type="AlphaFoldDB" id="A0A0A9DIB6"/>
<organism evidence="2">
    <name type="scientific">Arundo donax</name>
    <name type="common">Giant reed</name>
    <name type="synonym">Donax arundinaceus</name>
    <dbReference type="NCBI Taxonomy" id="35708"/>
    <lineage>
        <taxon>Eukaryota</taxon>
        <taxon>Viridiplantae</taxon>
        <taxon>Streptophyta</taxon>
        <taxon>Embryophyta</taxon>
        <taxon>Tracheophyta</taxon>
        <taxon>Spermatophyta</taxon>
        <taxon>Magnoliopsida</taxon>
        <taxon>Liliopsida</taxon>
        <taxon>Poales</taxon>
        <taxon>Poaceae</taxon>
        <taxon>PACMAD clade</taxon>
        <taxon>Arundinoideae</taxon>
        <taxon>Arundineae</taxon>
        <taxon>Arundo</taxon>
    </lineage>
</organism>
<evidence type="ECO:0000313" key="2">
    <source>
        <dbReference type="EMBL" id="JAD83507.1"/>
    </source>
</evidence>
<reference evidence="2" key="2">
    <citation type="journal article" date="2015" name="Data Brief">
        <title>Shoot transcriptome of the giant reed, Arundo donax.</title>
        <authorList>
            <person name="Barrero R.A."/>
            <person name="Guerrero F.D."/>
            <person name="Moolhuijzen P."/>
            <person name="Goolsby J.A."/>
            <person name="Tidwell J."/>
            <person name="Bellgard S.E."/>
            <person name="Bellgard M.I."/>
        </authorList>
    </citation>
    <scope>NUCLEOTIDE SEQUENCE</scope>
    <source>
        <tissue evidence="2">Shoot tissue taken approximately 20 cm above the soil surface</tissue>
    </source>
</reference>